<sequence>MTTPCYENGTLHCVDVLNYTCGNMTCGNDTQYCPTKKECIDMDDYCCTEQEESCVDVVKYKYFFSRGETLDSICHLLADDGNFTANYTKLKYTNPLEDDKMCDNGTYFCPLVLHCIPMNHTCNPDRVFGMSADDIFEEECGANETFCSLYLHCIPSTQDCSYRALFDWHDAGNKSVDLFSQPCPLNQTFCPITFICEDSCDPRVIMGNKSCNGTEEDMCRKDMECGVNGTECKGKLSAANFTNVTDATGSGWLETCKYRKLINSVLWEKASECKPHAEKCKKKEECDFEICEKLHYMNNTEWIWGKIKMEGNATVWIGSCNFTVNAHMMKGCNLTMEHKNMSCDPERLCDILEDKKEHGNMSMNGTMWIEECNITINASAKMHECNFTKDHKNMSCDPERLCDILKEKNEYGNMSMNGSMWIEDCNVTVNASAKMHECNLTKEHKNMSCDPERLCDILKEKNDYGNMSMNGSMWIEDCNVTINASAKMHECNLTKEHKNMSCDPERLCDILKEKNEYGNMSMNGSMWVEDCNVTINASAKMHECNLTKEHKNMSCDPERLCDILKEKNDYGNMSMNGSMWIEDCNVTVNASAKMHECNLTKDHKNMSCDPKRLCHILKEKNEYGNMSMNGSMWIEDCNVTVNASAKMHECNLTKEHKNMSCDPERLCDILKEKNEYGNMSMNGTMWVEECNVTINASAKMHECNFTKDHKNMSCDPERLCHILKEKNEYGNMSMNGTMWVEECNVTINASAKMHECNLTKDHKPCNIHELCDDLVNEIEEYENGNKVNETVTLGDCNITLNEYFHQICTKNRSCEIRTLCKSLTENNYNQSKINTTIRVKGCDVVFNQTVIDTCQISFHHCKIEDLCPKYRELAVNHTKKSFPKMVEGCKVDWEEMKQCRNITFKNDSCEVHELCHFLDDALRRYNNNSAMNESVTVGNCTINVDRNVYNICINHSCELSELCKPLRKKLDKERDWSRSMMNSTIEVKMCYLTLNQTVLEECNITMEKNDSKKCKINKLCKRIIENSYNSSMLNMTIHIEECEIMFDKKVVDACNITFEPPCKVEDLCSKYRALGQNHTKYSFPKYVGECKVKMDEFEQCNVTLQELTDYRYEMFYNSFKISASVKKSVSHIAIRDVGMASQYGHWEYENNGTWTPLGPVSSNHSIVLASDIRLRFVANDSSWQKWHGLATLMYTPVMSKPTGSRVDVSDILHDPRNTLAFLKYPSRPVVKVLGVVNSYTVGEDEQGPGFMMIRMMEAGLLDTTMDVPVDGNMSEYFEHLDSKVVKDYNETVKCFKKFEVAIAIIDVGKSSQGTWEVNKRKVSASMANPHVVAPRDLLRFISKENVHGKSLLKFVPVAYSNCSGPVKAEYGAPAPFAHALNGVMMIQNTSKQVRKLVESALRLMTSTDLYSLANFNGAVDSLVASTQDKNKVKDIASEAFDA</sequence>
<feature type="non-terminal residue" evidence="1">
    <location>
        <position position="1442"/>
    </location>
</feature>
<keyword evidence="2" id="KW-1185">Reference proteome</keyword>
<organism evidence="1 2">
    <name type="scientific">Paramuricea clavata</name>
    <name type="common">Red gorgonian</name>
    <name type="synonym">Violescent sea-whip</name>
    <dbReference type="NCBI Taxonomy" id="317549"/>
    <lineage>
        <taxon>Eukaryota</taxon>
        <taxon>Metazoa</taxon>
        <taxon>Cnidaria</taxon>
        <taxon>Anthozoa</taxon>
        <taxon>Octocorallia</taxon>
        <taxon>Malacalcyonacea</taxon>
        <taxon>Plexauridae</taxon>
        <taxon>Paramuricea</taxon>
    </lineage>
</organism>
<comment type="caution">
    <text evidence="1">The sequence shown here is derived from an EMBL/GenBank/DDBJ whole genome shotgun (WGS) entry which is preliminary data.</text>
</comment>
<evidence type="ECO:0000313" key="1">
    <source>
        <dbReference type="EMBL" id="CAB3986564.1"/>
    </source>
</evidence>
<dbReference type="Proteomes" id="UP001152795">
    <property type="component" value="Unassembled WGS sequence"/>
</dbReference>
<accession>A0A6S7G156</accession>
<reference evidence="1" key="1">
    <citation type="submission" date="2020-04" db="EMBL/GenBank/DDBJ databases">
        <authorList>
            <person name="Alioto T."/>
            <person name="Alioto T."/>
            <person name="Gomez Garrido J."/>
        </authorList>
    </citation>
    <scope>NUCLEOTIDE SEQUENCE</scope>
    <source>
        <strain evidence="1">A484AB</strain>
    </source>
</reference>
<evidence type="ECO:0000313" key="2">
    <source>
        <dbReference type="Proteomes" id="UP001152795"/>
    </source>
</evidence>
<dbReference type="EMBL" id="CACRXK020001034">
    <property type="protein sequence ID" value="CAB3986564.1"/>
    <property type="molecule type" value="Genomic_DNA"/>
</dbReference>
<proteinExistence type="predicted"/>
<protein>
    <submittedName>
        <fullName evidence="1">Uncharacterized protein</fullName>
    </submittedName>
</protein>
<gene>
    <name evidence="1" type="ORF">PACLA_8A027036</name>
</gene>
<dbReference type="OrthoDB" id="10691435at2759"/>
<name>A0A6S7G156_PARCT</name>